<keyword evidence="5" id="KW-1185">Reference proteome</keyword>
<keyword evidence="1" id="KW-0560">Oxidoreductase</keyword>
<dbReference type="PANTHER" id="PTHR30137:SF8">
    <property type="entry name" value="BLR5498 PROTEIN"/>
    <property type="match status" value="1"/>
</dbReference>
<evidence type="ECO:0000259" key="3">
    <source>
        <dbReference type="Pfam" id="PF00296"/>
    </source>
</evidence>
<dbReference type="GO" id="GO:0005829">
    <property type="term" value="C:cytosol"/>
    <property type="evidence" value="ECO:0007669"/>
    <property type="project" value="TreeGrafter"/>
</dbReference>
<proteinExistence type="predicted"/>
<dbReference type="SUPFAM" id="SSF51679">
    <property type="entry name" value="Bacterial luciferase-like"/>
    <property type="match status" value="1"/>
</dbReference>
<protein>
    <submittedName>
        <fullName evidence="4">LLM class flavin-dependent oxidoreductase</fullName>
    </submittedName>
</protein>
<name>A0A7T4R090_9GAMM</name>
<keyword evidence="2" id="KW-0503">Monooxygenase</keyword>
<accession>A0A7T4R090</accession>
<organism evidence="4 5">
    <name type="scientific">Spongiibacter nanhainus</name>
    <dbReference type="NCBI Taxonomy" id="2794344"/>
    <lineage>
        <taxon>Bacteria</taxon>
        <taxon>Pseudomonadati</taxon>
        <taxon>Pseudomonadota</taxon>
        <taxon>Gammaproteobacteria</taxon>
        <taxon>Cellvibrionales</taxon>
        <taxon>Spongiibacteraceae</taxon>
        <taxon>Spongiibacter</taxon>
    </lineage>
</organism>
<dbReference type="Proteomes" id="UP000596063">
    <property type="component" value="Chromosome"/>
</dbReference>
<dbReference type="AlphaFoldDB" id="A0A7T4R090"/>
<evidence type="ECO:0000313" key="5">
    <source>
        <dbReference type="Proteomes" id="UP000596063"/>
    </source>
</evidence>
<dbReference type="GO" id="GO:0004497">
    <property type="term" value="F:monooxygenase activity"/>
    <property type="evidence" value="ECO:0007669"/>
    <property type="project" value="UniProtKB-KW"/>
</dbReference>
<dbReference type="InterPro" id="IPR011251">
    <property type="entry name" value="Luciferase-like_dom"/>
</dbReference>
<reference evidence="4 5" key="1">
    <citation type="submission" date="2020-12" db="EMBL/GenBank/DDBJ databases">
        <authorList>
            <person name="Shan Y."/>
        </authorList>
    </citation>
    <scope>NUCLEOTIDE SEQUENCE [LARGE SCALE GENOMIC DNA]</scope>
    <source>
        <strain evidence="5">csc3.9</strain>
    </source>
</reference>
<dbReference type="EMBL" id="CP066167">
    <property type="protein sequence ID" value="QQD18030.1"/>
    <property type="molecule type" value="Genomic_DNA"/>
</dbReference>
<dbReference type="KEGG" id="snan:I6N98_17070"/>
<dbReference type="RefSeq" id="WP_198569528.1">
    <property type="nucleotide sequence ID" value="NZ_CP066167.1"/>
</dbReference>
<dbReference type="PANTHER" id="PTHR30137">
    <property type="entry name" value="LUCIFERASE-LIKE MONOOXYGENASE"/>
    <property type="match status" value="1"/>
</dbReference>
<feature type="domain" description="Luciferase-like" evidence="3">
    <location>
        <begin position="15"/>
        <end position="232"/>
    </location>
</feature>
<evidence type="ECO:0000256" key="2">
    <source>
        <dbReference type="ARBA" id="ARBA00023033"/>
    </source>
</evidence>
<dbReference type="Gene3D" id="3.20.20.30">
    <property type="entry name" value="Luciferase-like domain"/>
    <property type="match status" value="1"/>
</dbReference>
<evidence type="ECO:0000313" key="4">
    <source>
        <dbReference type="EMBL" id="QQD18030.1"/>
    </source>
</evidence>
<dbReference type="Pfam" id="PF00296">
    <property type="entry name" value="Bac_luciferase"/>
    <property type="match status" value="1"/>
</dbReference>
<sequence>MKIGVCLPYMKRELRRQHFLDWCRFIDQGPFHSLSCGERVTGYTLEMRNILAFAAAVTERVRIIPSLYVLPMHSSVQSAKEIATLDILSNGRVTLCVGVGGREQDYRALGASFKRRFQRMDDQIAEMKTLWRGEALEGLEEVGPLPIQEGGPPILAGSMGPKSIRRVAEWADGLYGFAMDGNPSLVRYFFDAAEQAWRDAGRDTRPYRMSGFWYCLAEGAEAQLRAYVYDYLEVLSKEEAGKIADGMVMHDPGAIREGISAIEELGCDEIQLVPATADMAELEKLATILETR</sequence>
<dbReference type="GO" id="GO:0016705">
    <property type="term" value="F:oxidoreductase activity, acting on paired donors, with incorporation or reduction of molecular oxygen"/>
    <property type="evidence" value="ECO:0007669"/>
    <property type="project" value="InterPro"/>
</dbReference>
<dbReference type="InterPro" id="IPR050766">
    <property type="entry name" value="Bact_Lucif_Oxidored"/>
</dbReference>
<dbReference type="InterPro" id="IPR036661">
    <property type="entry name" value="Luciferase-like_sf"/>
</dbReference>
<evidence type="ECO:0000256" key="1">
    <source>
        <dbReference type="ARBA" id="ARBA00023002"/>
    </source>
</evidence>
<gene>
    <name evidence="4" type="ORF">I6N98_17070</name>
</gene>